<organism evidence="1 2">
    <name type="scientific">Thelonectria olida</name>
    <dbReference type="NCBI Taxonomy" id="1576542"/>
    <lineage>
        <taxon>Eukaryota</taxon>
        <taxon>Fungi</taxon>
        <taxon>Dikarya</taxon>
        <taxon>Ascomycota</taxon>
        <taxon>Pezizomycotina</taxon>
        <taxon>Sordariomycetes</taxon>
        <taxon>Hypocreomycetidae</taxon>
        <taxon>Hypocreales</taxon>
        <taxon>Nectriaceae</taxon>
        <taxon>Thelonectria</taxon>
    </lineage>
</organism>
<gene>
    <name evidence="1" type="ORF">B0T10DRAFT_486616</name>
</gene>
<protein>
    <submittedName>
        <fullName evidence="1">Uncharacterized protein</fullName>
    </submittedName>
</protein>
<dbReference type="Gene3D" id="3.80.10.10">
    <property type="entry name" value="Ribonuclease Inhibitor"/>
    <property type="match status" value="1"/>
</dbReference>
<sequence length="477" mass="54883">MAETAECHNLPLEILHLICSQFCAHCYDERLSVKFSMGSDAKRTLVALCRTSRLFRTIAQPLLYHRIPRWYRWLPLIRALQGRPDLAAGVRQLNQLRYDTGPWNDGAEFEEVKVIARGLLLERPEDPGFELVDQEDISLHNFCLEILLASFPSLQTLHMLLDAEGHYTETGLPHLAFRYRTLDIVGLPELRHLKINTECVWGYDFDNPGVLELLRAAPNLEQLVICRTRGLFNEWSAVAPMLPPLPLLRALEFYNSVFENEVGHFNMLQQMVRNSPRLEHFRMHSQGAYLGEHVGMWLPATQMLEALWPQRHVLKFLDINLTNHSLDTSTRHREFFVDGSIIAEFTALETLKLDETLVCRHREIRSSSAASCLTRIIPRRLKRLVVRLYEESGMWNDLVELGIQVAAGAFPRLEKVHVSTMRRTRARMTSKEFVMEIAQNKKKVEESFATSDVSLVFHGRSGVLVADEEEPYARGVF</sequence>
<dbReference type="SUPFAM" id="SSF52047">
    <property type="entry name" value="RNI-like"/>
    <property type="match status" value="1"/>
</dbReference>
<dbReference type="EMBL" id="JAGPYM010000010">
    <property type="protein sequence ID" value="KAH6889672.1"/>
    <property type="molecule type" value="Genomic_DNA"/>
</dbReference>
<name>A0A9P8W3I7_9HYPO</name>
<evidence type="ECO:0000313" key="1">
    <source>
        <dbReference type="EMBL" id="KAH6889672.1"/>
    </source>
</evidence>
<reference evidence="1 2" key="1">
    <citation type="journal article" date="2021" name="Nat. Commun.">
        <title>Genetic determinants of endophytism in the Arabidopsis root mycobiome.</title>
        <authorList>
            <person name="Mesny F."/>
            <person name="Miyauchi S."/>
            <person name="Thiergart T."/>
            <person name="Pickel B."/>
            <person name="Atanasova L."/>
            <person name="Karlsson M."/>
            <person name="Huettel B."/>
            <person name="Barry K.W."/>
            <person name="Haridas S."/>
            <person name="Chen C."/>
            <person name="Bauer D."/>
            <person name="Andreopoulos W."/>
            <person name="Pangilinan J."/>
            <person name="LaButti K."/>
            <person name="Riley R."/>
            <person name="Lipzen A."/>
            <person name="Clum A."/>
            <person name="Drula E."/>
            <person name="Henrissat B."/>
            <person name="Kohler A."/>
            <person name="Grigoriev I.V."/>
            <person name="Martin F.M."/>
            <person name="Hacquard S."/>
        </authorList>
    </citation>
    <scope>NUCLEOTIDE SEQUENCE [LARGE SCALE GENOMIC DNA]</scope>
    <source>
        <strain evidence="1 2">MPI-CAGE-CH-0241</strain>
    </source>
</reference>
<dbReference type="AlphaFoldDB" id="A0A9P8W3I7"/>
<keyword evidence="2" id="KW-1185">Reference proteome</keyword>
<dbReference type="Proteomes" id="UP000777438">
    <property type="component" value="Unassembled WGS sequence"/>
</dbReference>
<proteinExistence type="predicted"/>
<comment type="caution">
    <text evidence="1">The sequence shown here is derived from an EMBL/GenBank/DDBJ whole genome shotgun (WGS) entry which is preliminary data.</text>
</comment>
<accession>A0A9P8W3I7</accession>
<dbReference type="OrthoDB" id="2520703at2759"/>
<evidence type="ECO:0000313" key="2">
    <source>
        <dbReference type="Proteomes" id="UP000777438"/>
    </source>
</evidence>
<dbReference type="InterPro" id="IPR032675">
    <property type="entry name" value="LRR_dom_sf"/>
</dbReference>